<sequence length="328" mass="36550">MRCLALFTGGLDSQIAVRMMQRQAIEVIGVHIRTPFTPPANDARVAAERVGIELREIEWLTDYLNLLRRPLFGFAQEMAPCLDCRIGMLQRAQQQLESLAASFLISGEVVGQRPSSLRSRDLESIAVHGGVDDLLLRPLSAQLLPPTLPERNGWVDRTQLHGWHGRGRREQLLLAREWNLVSEREQQNSCLLLEPTYAGRLRFLLKQSSNPPLWHLATLKFGRHFGLENRAHIVVAKNADEGRELTTLFDANVATANVALLQPLNFRGPLALLIGNIDDGTLQAAATLVARYGKDVLPEESTISVRGTVDRHVTVPCAQPDQVVAPWH</sequence>
<dbReference type="Proteomes" id="UP000315017">
    <property type="component" value="Chromosome"/>
</dbReference>
<gene>
    <name evidence="5" type="ORF">ETAA8_29950</name>
</gene>
<dbReference type="Pfam" id="PF02568">
    <property type="entry name" value="ThiI"/>
    <property type="match status" value="1"/>
</dbReference>
<evidence type="ECO:0000259" key="3">
    <source>
        <dbReference type="Pfam" id="PF02568"/>
    </source>
</evidence>
<dbReference type="GO" id="GO:0005524">
    <property type="term" value="F:ATP binding"/>
    <property type="evidence" value="ECO:0007669"/>
    <property type="project" value="UniProtKB-KW"/>
</dbReference>
<protein>
    <submittedName>
        <fullName evidence="5">Uncharacterized protein</fullName>
    </submittedName>
</protein>
<dbReference type="SUPFAM" id="SSF52402">
    <property type="entry name" value="Adenine nucleotide alpha hydrolases-like"/>
    <property type="match status" value="1"/>
</dbReference>
<proteinExistence type="predicted"/>
<evidence type="ECO:0000259" key="4">
    <source>
        <dbReference type="Pfam" id="PF18297"/>
    </source>
</evidence>
<dbReference type="Gene3D" id="3.40.50.620">
    <property type="entry name" value="HUPs"/>
    <property type="match status" value="1"/>
</dbReference>
<reference evidence="5 6" key="1">
    <citation type="submission" date="2019-02" db="EMBL/GenBank/DDBJ databases">
        <title>Deep-cultivation of Planctomycetes and their phenomic and genomic characterization uncovers novel biology.</title>
        <authorList>
            <person name="Wiegand S."/>
            <person name="Jogler M."/>
            <person name="Boedeker C."/>
            <person name="Pinto D."/>
            <person name="Vollmers J."/>
            <person name="Rivas-Marin E."/>
            <person name="Kohn T."/>
            <person name="Peeters S.H."/>
            <person name="Heuer A."/>
            <person name="Rast P."/>
            <person name="Oberbeckmann S."/>
            <person name="Bunk B."/>
            <person name="Jeske O."/>
            <person name="Meyerdierks A."/>
            <person name="Storesund J.E."/>
            <person name="Kallscheuer N."/>
            <person name="Luecker S."/>
            <person name="Lage O.M."/>
            <person name="Pohl T."/>
            <person name="Merkel B.J."/>
            <person name="Hornburger P."/>
            <person name="Mueller R.-W."/>
            <person name="Bruemmer F."/>
            <person name="Labrenz M."/>
            <person name="Spormann A.M."/>
            <person name="Op den Camp H."/>
            <person name="Overmann J."/>
            <person name="Amann R."/>
            <person name="Jetten M.S.M."/>
            <person name="Mascher T."/>
            <person name="Medema M.H."/>
            <person name="Devos D.P."/>
            <person name="Kaster A.-K."/>
            <person name="Ovreas L."/>
            <person name="Rohde M."/>
            <person name="Galperin M.Y."/>
            <person name="Jogler C."/>
        </authorList>
    </citation>
    <scope>NUCLEOTIDE SEQUENCE [LARGE SCALE GENOMIC DNA]</scope>
    <source>
        <strain evidence="5 6">ETA_A8</strain>
    </source>
</reference>
<dbReference type="EMBL" id="CP036274">
    <property type="protein sequence ID" value="QDU27904.1"/>
    <property type="molecule type" value="Genomic_DNA"/>
</dbReference>
<dbReference type="KEGG" id="aagg:ETAA8_29950"/>
<dbReference type="RefSeq" id="WP_145089293.1">
    <property type="nucleotide sequence ID" value="NZ_CP036274.1"/>
</dbReference>
<dbReference type="InterPro" id="IPR020536">
    <property type="entry name" value="ThiI_AANH"/>
</dbReference>
<accession>A0A517YCE8</accession>
<keyword evidence="1" id="KW-0547">Nucleotide-binding</keyword>
<name>A0A517YCE8_9BACT</name>
<evidence type="ECO:0000313" key="5">
    <source>
        <dbReference type="EMBL" id="QDU27904.1"/>
    </source>
</evidence>
<evidence type="ECO:0000256" key="2">
    <source>
        <dbReference type="ARBA" id="ARBA00022840"/>
    </source>
</evidence>
<dbReference type="OrthoDB" id="9781887at2"/>
<evidence type="ECO:0000256" key="1">
    <source>
        <dbReference type="ARBA" id="ARBA00022741"/>
    </source>
</evidence>
<evidence type="ECO:0000313" key="6">
    <source>
        <dbReference type="Proteomes" id="UP000315017"/>
    </source>
</evidence>
<feature type="domain" description="NFACT protein RNA binding" evidence="4">
    <location>
        <begin position="222"/>
        <end position="323"/>
    </location>
</feature>
<keyword evidence="2" id="KW-0067">ATP-binding</keyword>
<organism evidence="5 6">
    <name type="scientific">Anatilimnocola aggregata</name>
    <dbReference type="NCBI Taxonomy" id="2528021"/>
    <lineage>
        <taxon>Bacteria</taxon>
        <taxon>Pseudomonadati</taxon>
        <taxon>Planctomycetota</taxon>
        <taxon>Planctomycetia</taxon>
        <taxon>Pirellulales</taxon>
        <taxon>Pirellulaceae</taxon>
        <taxon>Anatilimnocola</taxon>
    </lineage>
</organism>
<keyword evidence="6" id="KW-1185">Reference proteome</keyword>
<dbReference type="Pfam" id="PF18297">
    <property type="entry name" value="NFACT-R_2"/>
    <property type="match status" value="1"/>
</dbReference>
<dbReference type="InterPro" id="IPR014729">
    <property type="entry name" value="Rossmann-like_a/b/a_fold"/>
</dbReference>
<dbReference type="GO" id="GO:0004810">
    <property type="term" value="F:CCA tRNA nucleotidyltransferase activity"/>
    <property type="evidence" value="ECO:0007669"/>
    <property type="project" value="InterPro"/>
</dbReference>
<feature type="domain" description="Thil AANH" evidence="3">
    <location>
        <begin position="3"/>
        <end position="139"/>
    </location>
</feature>
<dbReference type="InterPro" id="IPR059101">
    <property type="entry name" value="NFACT-R_2"/>
</dbReference>
<dbReference type="AlphaFoldDB" id="A0A517YCE8"/>